<keyword evidence="6" id="KW-0460">Magnesium</keyword>
<evidence type="ECO:0000256" key="2">
    <source>
        <dbReference type="ARBA" id="ARBA00009638"/>
    </source>
</evidence>
<feature type="domain" description="EngB-type G" evidence="11">
    <location>
        <begin position="25"/>
        <end position="199"/>
    </location>
</feature>
<dbReference type="GO" id="GO:0005829">
    <property type="term" value="C:cytosol"/>
    <property type="evidence" value="ECO:0007669"/>
    <property type="project" value="TreeGrafter"/>
</dbReference>
<protein>
    <recommendedName>
        <fullName evidence="10">Probable GTP-binding protein EngB</fullName>
    </recommendedName>
</protein>
<keyword evidence="8 10" id="KW-0717">Septation</keyword>
<comment type="function">
    <text evidence="10">Necessary for normal cell division and for the maintenance of normal septation.</text>
</comment>
<evidence type="ECO:0000313" key="13">
    <source>
        <dbReference type="Proteomes" id="UP000294404"/>
    </source>
</evidence>
<keyword evidence="7 10" id="KW-0342">GTP-binding</keyword>
<dbReference type="PANTHER" id="PTHR11649">
    <property type="entry name" value="MSS1/TRME-RELATED GTP-BINDING PROTEIN"/>
    <property type="match status" value="1"/>
</dbReference>
<dbReference type="OrthoDB" id="9804921at2"/>
<keyword evidence="5 10" id="KW-0547">Nucleotide-binding</keyword>
<sequence length="203" mass="23651">MSRLLFNKTMFLKSIVNTVELEDFFGMEVAFLGYSNSGKSSMLNCITNNKKLARVSKLPGRTRTINFFSVVSDFRILDFPGYGYSKIDHITKTLLYKSLLYYLTNRKSLYGVVILSDVRFFIKPFDLIILKKLQSKLFPILLVLTKSDKVSKQKLIVQLSYVRNQLSNINKNVIICSFSKFKQPDILFLQNQLCKWYSLYRCI</sequence>
<evidence type="ECO:0000256" key="8">
    <source>
        <dbReference type="ARBA" id="ARBA00023210"/>
    </source>
</evidence>
<dbReference type="PROSITE" id="PS51706">
    <property type="entry name" value="G_ENGB"/>
    <property type="match status" value="1"/>
</dbReference>
<dbReference type="InterPro" id="IPR019987">
    <property type="entry name" value="GTP-bd_ribosome_bio_YsxC"/>
</dbReference>
<accession>A0A451CXZ2</accession>
<evidence type="ECO:0000256" key="9">
    <source>
        <dbReference type="ARBA" id="ARBA00023306"/>
    </source>
</evidence>
<organism evidence="12 13">
    <name type="scientific">Buchnera aphidicola</name>
    <name type="common">Cinara cuneomaculata</name>
    <dbReference type="NCBI Taxonomy" id="1660040"/>
    <lineage>
        <taxon>Bacteria</taxon>
        <taxon>Pseudomonadati</taxon>
        <taxon>Pseudomonadota</taxon>
        <taxon>Gammaproteobacteria</taxon>
        <taxon>Enterobacterales</taxon>
        <taxon>Erwiniaceae</taxon>
        <taxon>Buchnera</taxon>
    </lineage>
</organism>
<keyword evidence="9 10" id="KW-0131">Cell cycle</keyword>
<dbReference type="InterPro" id="IPR027417">
    <property type="entry name" value="P-loop_NTPase"/>
</dbReference>
<evidence type="ECO:0000256" key="1">
    <source>
        <dbReference type="ARBA" id="ARBA00001946"/>
    </source>
</evidence>
<evidence type="ECO:0000256" key="4">
    <source>
        <dbReference type="ARBA" id="ARBA00022723"/>
    </source>
</evidence>
<proteinExistence type="inferred from homology"/>
<dbReference type="GO" id="GO:0046872">
    <property type="term" value="F:metal ion binding"/>
    <property type="evidence" value="ECO:0007669"/>
    <property type="project" value="UniProtKB-KW"/>
</dbReference>
<evidence type="ECO:0000256" key="3">
    <source>
        <dbReference type="ARBA" id="ARBA00022618"/>
    </source>
</evidence>
<dbReference type="HAMAP" id="MF_00321">
    <property type="entry name" value="GTPase_EngB"/>
    <property type="match status" value="1"/>
</dbReference>
<comment type="cofactor">
    <cofactor evidence="1">
        <name>Mg(2+)</name>
        <dbReference type="ChEBI" id="CHEBI:18420"/>
    </cofactor>
</comment>
<gene>
    <name evidence="10 12" type="primary">engB</name>
    <name evidence="12" type="ORF">BUCICUMA2628_275</name>
</gene>
<evidence type="ECO:0000256" key="10">
    <source>
        <dbReference type="HAMAP-Rule" id="MF_00321"/>
    </source>
</evidence>
<dbReference type="EMBL" id="LR217695">
    <property type="protein sequence ID" value="VFP78254.1"/>
    <property type="molecule type" value="Genomic_DNA"/>
</dbReference>
<comment type="similarity">
    <text evidence="2 10">Belongs to the TRAFAC class TrmE-Era-EngA-EngB-Septin-like GTPase superfamily. EngB GTPase family.</text>
</comment>
<dbReference type="PANTHER" id="PTHR11649:SF13">
    <property type="entry name" value="ENGB-TYPE G DOMAIN-CONTAINING PROTEIN"/>
    <property type="match status" value="1"/>
</dbReference>
<dbReference type="Gene3D" id="3.40.50.300">
    <property type="entry name" value="P-loop containing nucleotide triphosphate hydrolases"/>
    <property type="match status" value="1"/>
</dbReference>
<dbReference type="NCBIfam" id="TIGR03598">
    <property type="entry name" value="GTPase_YsxC"/>
    <property type="match status" value="1"/>
</dbReference>
<reference evidence="12 13" key="1">
    <citation type="submission" date="2019-02" db="EMBL/GenBank/DDBJ databases">
        <authorList>
            <person name="Manzano-Marin A."/>
            <person name="Manzano-Marin A."/>
        </authorList>
    </citation>
    <scope>NUCLEOTIDE SEQUENCE [LARGE SCALE GENOMIC DNA]</scope>
    <source>
        <strain evidence="12 13">BuCicuneomaculata</strain>
    </source>
</reference>
<dbReference type="SUPFAM" id="SSF52540">
    <property type="entry name" value="P-loop containing nucleoside triphosphate hydrolases"/>
    <property type="match status" value="1"/>
</dbReference>
<dbReference type="Pfam" id="PF01926">
    <property type="entry name" value="MMR_HSR1"/>
    <property type="match status" value="1"/>
</dbReference>
<dbReference type="InterPro" id="IPR030393">
    <property type="entry name" value="G_ENGB_dom"/>
</dbReference>
<dbReference type="GO" id="GO:0005525">
    <property type="term" value="F:GTP binding"/>
    <property type="evidence" value="ECO:0007669"/>
    <property type="project" value="UniProtKB-UniRule"/>
</dbReference>
<evidence type="ECO:0000256" key="5">
    <source>
        <dbReference type="ARBA" id="ARBA00022741"/>
    </source>
</evidence>
<dbReference type="GO" id="GO:0000917">
    <property type="term" value="P:division septum assembly"/>
    <property type="evidence" value="ECO:0007669"/>
    <property type="project" value="UniProtKB-KW"/>
</dbReference>
<evidence type="ECO:0000313" key="12">
    <source>
        <dbReference type="EMBL" id="VFP78254.1"/>
    </source>
</evidence>
<evidence type="ECO:0000256" key="6">
    <source>
        <dbReference type="ARBA" id="ARBA00022842"/>
    </source>
</evidence>
<evidence type="ECO:0000259" key="11">
    <source>
        <dbReference type="PROSITE" id="PS51706"/>
    </source>
</evidence>
<keyword evidence="4" id="KW-0479">Metal-binding</keyword>
<dbReference type="AlphaFoldDB" id="A0A451CXZ2"/>
<dbReference type="InterPro" id="IPR006073">
    <property type="entry name" value="GTP-bd"/>
</dbReference>
<evidence type="ECO:0000256" key="7">
    <source>
        <dbReference type="ARBA" id="ARBA00023134"/>
    </source>
</evidence>
<dbReference type="CDD" id="cd01876">
    <property type="entry name" value="YihA_EngB"/>
    <property type="match status" value="1"/>
</dbReference>
<name>A0A451CXZ2_9GAMM</name>
<dbReference type="Proteomes" id="UP000294404">
    <property type="component" value="Chromosome"/>
</dbReference>
<keyword evidence="3 10" id="KW-0132">Cell division</keyword>
<dbReference type="RefSeq" id="WP_154027532.1">
    <property type="nucleotide sequence ID" value="NZ_LR217695.1"/>
</dbReference>